<sequence>MAKQSGSTQPSGNSASGRIATIRAAGVPDTSVTHPQQLPRLAQEWTYLLRVRSRWASDVELRKSIAKRAVEGLESVGVSLERLRELAKADRIEIELHDWNRQDAQICAIHEAACEIPWEYLLSSGTRAEGRYNSVFISRLFDNGLARVRPHPPTSVLFVESAPGRFKDKYEFEDEEDRISAAVGAPNKPDDDKYRTILRTPQKSELADKVGGANWEAIHVTGIDTHQAGWVIDDFYVDMKKKNKPLFESLIDSAGRLADGMILRQGHESELPVLYDELAKVLVGPTPPRIVTLNLYYSGARIARELVRNKAHVALGFLDEIDDELAELFFQAFYWNWCHGENNKILSIPDAFLKAWEAMPLDKVHGTSIVIWMGRSVFEPGSKSISKTASKPSPARKKASPRKKRAAR</sequence>
<feature type="region of interest" description="Disordered" evidence="1">
    <location>
        <begin position="380"/>
        <end position="408"/>
    </location>
</feature>
<evidence type="ECO:0000313" key="3">
    <source>
        <dbReference type="Proteomes" id="UP000325641"/>
    </source>
</evidence>
<evidence type="ECO:0000256" key="1">
    <source>
        <dbReference type="SAM" id="MobiDB-lite"/>
    </source>
</evidence>
<dbReference type="Proteomes" id="UP000325641">
    <property type="component" value="Chromosome"/>
</dbReference>
<accession>A0A5P6P044</accession>
<dbReference type="AlphaFoldDB" id="A0A5P6P044"/>
<protein>
    <submittedName>
        <fullName evidence="2">Uncharacterized protein</fullName>
    </submittedName>
</protein>
<organism evidence="2 3">
    <name type="scientific">Bradyrhizobium betae</name>
    <dbReference type="NCBI Taxonomy" id="244734"/>
    <lineage>
        <taxon>Bacteria</taxon>
        <taxon>Pseudomonadati</taxon>
        <taxon>Pseudomonadota</taxon>
        <taxon>Alphaproteobacteria</taxon>
        <taxon>Hyphomicrobiales</taxon>
        <taxon>Nitrobacteraceae</taxon>
        <taxon>Bradyrhizobium</taxon>
    </lineage>
</organism>
<reference evidence="3" key="1">
    <citation type="submission" date="2019-10" db="EMBL/GenBank/DDBJ databases">
        <title>Complete Genome Sequence of Bradyrhizobium betae type strain PL7HG1T.</title>
        <authorList>
            <person name="Bromfield E.S.P."/>
            <person name="Cloutier S."/>
        </authorList>
    </citation>
    <scope>NUCLEOTIDE SEQUENCE [LARGE SCALE GENOMIC DNA]</scope>
    <source>
        <strain evidence="3">PL7HG1</strain>
    </source>
</reference>
<dbReference type="KEGG" id="bbet:F8237_03130"/>
<gene>
    <name evidence="2" type="ORF">F8237_03130</name>
</gene>
<dbReference type="OrthoDB" id="8198749at2"/>
<feature type="compositionally biased region" description="Basic residues" evidence="1">
    <location>
        <begin position="394"/>
        <end position="408"/>
    </location>
</feature>
<dbReference type="EMBL" id="CP044543">
    <property type="protein sequence ID" value="QFI71448.1"/>
    <property type="molecule type" value="Genomic_DNA"/>
</dbReference>
<name>A0A5P6P044_9BRAD</name>
<proteinExistence type="predicted"/>
<evidence type="ECO:0000313" key="2">
    <source>
        <dbReference type="EMBL" id="QFI71448.1"/>
    </source>
</evidence>
<dbReference type="RefSeq" id="WP_151642353.1">
    <property type="nucleotide sequence ID" value="NZ_CP044543.1"/>
</dbReference>